<protein>
    <submittedName>
        <fullName evidence="3">Uncharacterized protein</fullName>
    </submittedName>
</protein>
<feature type="region of interest" description="Disordered" evidence="2">
    <location>
        <begin position="345"/>
        <end position="383"/>
    </location>
</feature>
<evidence type="ECO:0000313" key="4">
    <source>
        <dbReference type="Proteomes" id="UP000324585"/>
    </source>
</evidence>
<name>A0A5J4Z873_PORPP</name>
<keyword evidence="1" id="KW-0175">Coiled coil</keyword>
<dbReference type="AlphaFoldDB" id="A0A5J4Z873"/>
<evidence type="ECO:0000313" key="3">
    <source>
        <dbReference type="EMBL" id="KAA8499505.1"/>
    </source>
</evidence>
<comment type="caution">
    <text evidence="3">The sequence shown here is derived from an EMBL/GenBank/DDBJ whole genome shotgun (WGS) entry which is preliminary data.</text>
</comment>
<keyword evidence="4" id="KW-1185">Reference proteome</keyword>
<feature type="coiled-coil region" evidence="1">
    <location>
        <begin position="819"/>
        <end position="896"/>
    </location>
</feature>
<feature type="coiled-coil region" evidence="1">
    <location>
        <begin position="1173"/>
        <end position="1200"/>
    </location>
</feature>
<feature type="compositionally biased region" description="Polar residues" evidence="2">
    <location>
        <begin position="353"/>
        <end position="362"/>
    </location>
</feature>
<accession>A0A5J4Z873</accession>
<evidence type="ECO:0000256" key="2">
    <source>
        <dbReference type="SAM" id="MobiDB-lite"/>
    </source>
</evidence>
<gene>
    <name evidence="3" type="ORF">FVE85_7090</name>
</gene>
<organism evidence="3 4">
    <name type="scientific">Porphyridium purpureum</name>
    <name type="common">Red alga</name>
    <name type="synonym">Porphyridium cruentum</name>
    <dbReference type="NCBI Taxonomy" id="35688"/>
    <lineage>
        <taxon>Eukaryota</taxon>
        <taxon>Rhodophyta</taxon>
        <taxon>Bangiophyceae</taxon>
        <taxon>Porphyridiales</taxon>
        <taxon>Porphyridiaceae</taxon>
        <taxon>Porphyridium</taxon>
    </lineage>
</organism>
<dbReference type="EMBL" id="VRMN01000001">
    <property type="protein sequence ID" value="KAA8499505.1"/>
    <property type="molecule type" value="Genomic_DNA"/>
</dbReference>
<sequence>MLHLRFRVHFVGDPGEHRVPPLLTRAETVCAPPPVQVAVLGSRPELGGGDIDCAPRLRRMPVMWAPTMWECVVFLSDTRRVDAHALEDHHRIKASTSLGPALSAGQQLDYRYVPLFYGYTLERYRQLCYPHDSEIDVLSRFGMKWRIDYPRSLIISRDHIESQSITINDHFQRARVRISMRLLKTWGFDATLKCRVPGHVDETSALEADNNDNAVQVCELVISRESVVVSVPMTEEGAQILLPLVAQDVAGLPSAQQSARMNHVQQKPWASDSEPVLFVCEPVRLRGIYIDSGVPALVRLRCNACRSTGKRQSSADAIPGSPISEREVTLTLDENIELVVPSLNKEAPGMAPSTPSKSSQPALGSIHSLPPSRLPSSPPEDTVNVLLDGLRNQSGRDKQLSAERERYRRDLQRQNASVKELLVKVVQIQEAYDAVIEEKLKCERRLEDELALIRVAFEMQKSQENDRRALEVQRGEETQTVLDRCQSQQDQFMAASADFERRLNDAISRSDEYREALDQSKCTIANLQAEKKLLEEIVARTAEEIRVLGREHETLLSGRKSSEEALDQLQNLRRELEAAQRIANEKQIQLEERQIELFKLKAEIQGVNNDAVQMRNEQAGADLEASVWTENLQIAKARLRHLESELPEKQREIDRLAESLDEHKAIIKRLEHCQDEDNASTTELKARLAQSELQLLELAVKVEAKTQQLADCERSTCELRAKNRHLEEQIAALESRHGEEAEVNRRDTEAVRVQLLAALEAAAHECTGIQKEADTKERELRLQLEHVTTKHSNLEARFVQEDDRATELEKTLASVREGAERSARELAELVGERDALIAEQCAMRESMQQLTDDVVALKKQLDSAQIEHCIAMESLVGAKQMEQDELQHEIKAMQEKAAARDVALESLELQLQTRDDDCTLLEQRVRDKEIALQSALDELLTCREADAGVRCECQALRSRVRSMECVIVDLETSKLAMQAELVRTDKIKEAVEAQGLASLREVRAELSQSHDARKHAETAQTMLAHKLEELERSCSDCVKCSTNSSRDPRPVAGCDQHNELQNDNEVRLSDLMEVMSGLSRGVDTIRTVLDGLSKEDTGAKGELPQWCSTSTLADLERLQDDLSIASGQFTLLNMDTLMQAMEVSGAAANQSRHRSSNQGLRTIDADTFSNGVNDDPRHELERLRSQLRAAQRQNRRLSSMIAESHGTYAATAANAVAFSAQARNLAAILLENGGQLGSAMES</sequence>
<reference evidence="4" key="1">
    <citation type="journal article" date="2019" name="Nat. Commun.">
        <title>Expansion of phycobilisome linker gene families in mesophilic red algae.</title>
        <authorList>
            <person name="Lee J."/>
            <person name="Kim D."/>
            <person name="Bhattacharya D."/>
            <person name="Yoon H.S."/>
        </authorList>
    </citation>
    <scope>NUCLEOTIDE SEQUENCE [LARGE SCALE GENOMIC DNA]</scope>
    <source>
        <strain evidence="4">CCMP 1328</strain>
    </source>
</reference>
<evidence type="ECO:0000256" key="1">
    <source>
        <dbReference type="SAM" id="Coils"/>
    </source>
</evidence>
<proteinExistence type="predicted"/>
<feature type="coiled-coil region" evidence="1">
    <location>
        <begin position="510"/>
        <end position="666"/>
    </location>
</feature>
<dbReference type="Proteomes" id="UP000324585">
    <property type="component" value="Unassembled WGS sequence"/>
</dbReference>